<feature type="region of interest" description="Disordered" evidence="1">
    <location>
        <begin position="128"/>
        <end position="158"/>
    </location>
</feature>
<accession>A0A4C1VIZ9</accession>
<dbReference type="Proteomes" id="UP000299102">
    <property type="component" value="Unassembled WGS sequence"/>
</dbReference>
<comment type="caution">
    <text evidence="2">The sequence shown here is derived from an EMBL/GenBank/DDBJ whole genome shotgun (WGS) entry which is preliminary data.</text>
</comment>
<name>A0A4C1VIZ9_EUMVA</name>
<sequence length="186" mass="20813">MIVIVFTDLSLTFDPGPRPISRQSIHIPFSLQRPRPMQPAAALGYAQAIKEISENSTTDTRVTKYLMFTVSKYRSAVFQHRYMKVFIVEMMSTVEKNGNYLFEQDKSPVMGEFVFIGRCTGRRAGMLAREAGPRPGHGRDTRGLTPPSRTPTPGHLPSSSQLALELVHILSVSVPGTRRLGRRRKA</sequence>
<proteinExistence type="predicted"/>
<evidence type="ECO:0000256" key="1">
    <source>
        <dbReference type="SAM" id="MobiDB-lite"/>
    </source>
</evidence>
<gene>
    <name evidence="2" type="ORF">EVAR_95401_1</name>
</gene>
<dbReference type="EMBL" id="BGZK01000350">
    <property type="protein sequence ID" value="GBP38501.1"/>
    <property type="molecule type" value="Genomic_DNA"/>
</dbReference>
<protein>
    <submittedName>
        <fullName evidence="2">Uncharacterized protein</fullName>
    </submittedName>
</protein>
<evidence type="ECO:0000313" key="3">
    <source>
        <dbReference type="Proteomes" id="UP000299102"/>
    </source>
</evidence>
<evidence type="ECO:0000313" key="2">
    <source>
        <dbReference type="EMBL" id="GBP38501.1"/>
    </source>
</evidence>
<organism evidence="2 3">
    <name type="scientific">Eumeta variegata</name>
    <name type="common">Bagworm moth</name>
    <name type="synonym">Eumeta japonica</name>
    <dbReference type="NCBI Taxonomy" id="151549"/>
    <lineage>
        <taxon>Eukaryota</taxon>
        <taxon>Metazoa</taxon>
        <taxon>Ecdysozoa</taxon>
        <taxon>Arthropoda</taxon>
        <taxon>Hexapoda</taxon>
        <taxon>Insecta</taxon>
        <taxon>Pterygota</taxon>
        <taxon>Neoptera</taxon>
        <taxon>Endopterygota</taxon>
        <taxon>Lepidoptera</taxon>
        <taxon>Glossata</taxon>
        <taxon>Ditrysia</taxon>
        <taxon>Tineoidea</taxon>
        <taxon>Psychidae</taxon>
        <taxon>Oiketicinae</taxon>
        <taxon>Eumeta</taxon>
    </lineage>
</organism>
<keyword evidence="3" id="KW-1185">Reference proteome</keyword>
<reference evidence="2 3" key="1">
    <citation type="journal article" date="2019" name="Commun. Biol.">
        <title>The bagworm genome reveals a unique fibroin gene that provides high tensile strength.</title>
        <authorList>
            <person name="Kono N."/>
            <person name="Nakamura H."/>
            <person name="Ohtoshi R."/>
            <person name="Tomita M."/>
            <person name="Numata K."/>
            <person name="Arakawa K."/>
        </authorList>
    </citation>
    <scope>NUCLEOTIDE SEQUENCE [LARGE SCALE GENOMIC DNA]</scope>
</reference>
<dbReference type="AlphaFoldDB" id="A0A4C1VIZ9"/>